<protein>
    <submittedName>
        <fullName evidence="2">Uncharacterized protein</fullName>
    </submittedName>
</protein>
<dbReference type="Proteomes" id="UP001465976">
    <property type="component" value="Unassembled WGS sequence"/>
</dbReference>
<feature type="region of interest" description="Disordered" evidence="1">
    <location>
        <begin position="748"/>
        <end position="911"/>
    </location>
</feature>
<sequence>MYPHGNASQNESQQPQPSQGTGYDSEAEYDDGQIYDSNFLKALDRAETANLKPNNAAAAVPESPSRRKLRVASNAPDYLRQEALRRANMPPATNEAGPSSASSSTANAVAQPGGPANVLSALGLSPGEIAALLKAPRQPTAAPATQPLESPALMALQALLTTYKSTLSPQGPSNAPQQLAAQRSASLPCGAPLPSAPPPPSFMRSASVAPVLVSQPHVPAQLPSNLDFNLVPPSPSNQSSLSPPPSTSDRCIVLENPGTPHPLEDLPNEDFDSSPSDAASSTSATTPLDNAGSSGTGSPSKKQGGRPTRKQAELVANGFKEMDEALYSTASGINADPKSVLNRYLRRFNLGTKKNPWNHYQSWAKSPENVLMEMERLKGTEYDRIYQGFLGDPERRPTVDEMGLTWPLFQAEHGEEKAKDLLAAWNSMCELDAGLAVQTKADRKRVWEGHVRRLHNFLDMLRNVFQMHVFAIGVGGQVNTDAGLHFVYQNYESEGFAESGFLKSIDQLIAFFKTHIYRETKDQYTDQEVVAMAVERGYEVSRSSGSAARSAATAPLSPPTLPQAAHPSSPPAIRPPPVQAAPPAHPAPRLAPASIQDASVAKRGSSGESSGDDAPAKEGEVDVQPILLALAAQCNVSFGKAGSFPWFSLPKECYKRGIQVANFPLRVSRPWSNSARLNRKRGVRGLKIRHQRRLLAAIQSKTTPLLFKSVEAIDLQTDAVPILTYAPGPNGEQKPPVFAKDLEKLEALHKKPSGRKKAAKRPKLETPEPTFSKTPSVPPVATAALSIKGAPGSTGNSNSGTQPKPRAAFKSQPYVQSDDEDELNAADDSEDSDAYGIGLAVHDDDDDYTLTPPGTSSKRKRSSGKSKGKGRADPELTPKPAKDPAPPKAPAMGFAPSKHNSESRPTFAVQGASIPASEFDFQPFNIPGAAAFSGAAARKTGQPRTGAAQAPSLPTVAYASTEPPQNPVASSSVLTAVPRGSGGISGAAGRTGHLSKPSAFDSNPVQAPASLPINTPGPQPAAPSTTLTPQPPNLAIAALLNLLTPEQLAALATLGGAAMANGSQSGGAI</sequence>
<keyword evidence="3" id="KW-1185">Reference proteome</keyword>
<feature type="compositionally biased region" description="Polar residues" evidence="1">
    <location>
        <begin position="793"/>
        <end position="802"/>
    </location>
</feature>
<feature type="compositionally biased region" description="Basic and acidic residues" evidence="1">
    <location>
        <begin position="870"/>
        <end position="882"/>
    </location>
</feature>
<feature type="region of interest" description="Disordered" evidence="1">
    <location>
        <begin position="167"/>
        <end position="201"/>
    </location>
</feature>
<organism evidence="2 3">
    <name type="scientific">Marasmius crinis-equi</name>
    <dbReference type="NCBI Taxonomy" id="585013"/>
    <lineage>
        <taxon>Eukaryota</taxon>
        <taxon>Fungi</taxon>
        <taxon>Dikarya</taxon>
        <taxon>Basidiomycota</taxon>
        <taxon>Agaricomycotina</taxon>
        <taxon>Agaricomycetes</taxon>
        <taxon>Agaricomycetidae</taxon>
        <taxon>Agaricales</taxon>
        <taxon>Marasmiineae</taxon>
        <taxon>Marasmiaceae</taxon>
        <taxon>Marasmius</taxon>
    </lineage>
</organism>
<feature type="compositionally biased region" description="Pro residues" evidence="1">
    <location>
        <begin position="568"/>
        <end position="586"/>
    </location>
</feature>
<dbReference type="EMBL" id="JBAHYK010000267">
    <property type="protein sequence ID" value="KAL0575860.1"/>
    <property type="molecule type" value="Genomic_DNA"/>
</dbReference>
<feature type="compositionally biased region" description="Polar residues" evidence="1">
    <location>
        <begin position="291"/>
        <end position="301"/>
    </location>
</feature>
<feature type="compositionally biased region" description="Polar residues" evidence="1">
    <location>
        <begin position="1"/>
        <end position="11"/>
    </location>
</feature>
<feature type="compositionally biased region" description="Low complexity" evidence="1">
    <location>
        <begin position="184"/>
        <end position="193"/>
    </location>
</feature>
<reference evidence="2 3" key="1">
    <citation type="submission" date="2024-02" db="EMBL/GenBank/DDBJ databases">
        <title>A draft genome for the cacao thread blight pathogen Marasmius crinis-equi.</title>
        <authorList>
            <person name="Cohen S.P."/>
            <person name="Baruah I.K."/>
            <person name="Amoako-Attah I."/>
            <person name="Bukari Y."/>
            <person name="Meinhardt L.W."/>
            <person name="Bailey B.A."/>
        </authorList>
    </citation>
    <scope>NUCLEOTIDE SEQUENCE [LARGE SCALE GENOMIC DNA]</scope>
    <source>
        <strain evidence="2 3">GH-76</strain>
    </source>
</reference>
<feature type="region of interest" description="Disordered" evidence="1">
    <location>
        <begin position="89"/>
        <end position="112"/>
    </location>
</feature>
<feature type="compositionally biased region" description="Polar residues" evidence="1">
    <location>
        <begin position="167"/>
        <end position="183"/>
    </location>
</feature>
<feature type="compositionally biased region" description="Low complexity" evidence="1">
    <location>
        <begin position="273"/>
        <end position="287"/>
    </location>
</feature>
<feature type="region of interest" description="Disordered" evidence="1">
    <location>
        <begin position="981"/>
        <end position="1029"/>
    </location>
</feature>
<gene>
    <name evidence="2" type="ORF">V5O48_006110</name>
</gene>
<feature type="compositionally biased region" description="Basic residues" evidence="1">
    <location>
        <begin position="857"/>
        <end position="869"/>
    </location>
</feature>
<feature type="compositionally biased region" description="Basic residues" evidence="1">
    <location>
        <begin position="750"/>
        <end position="761"/>
    </location>
</feature>
<feature type="compositionally biased region" description="Low complexity" evidence="1">
    <location>
        <begin position="544"/>
        <end position="555"/>
    </location>
</feature>
<feature type="region of interest" description="Disordered" evidence="1">
    <location>
        <begin position="1"/>
        <end position="75"/>
    </location>
</feature>
<evidence type="ECO:0000313" key="2">
    <source>
        <dbReference type="EMBL" id="KAL0575860.1"/>
    </source>
</evidence>
<name>A0ABR3FKF7_9AGAR</name>
<comment type="caution">
    <text evidence="2">The sequence shown here is derived from an EMBL/GenBank/DDBJ whole genome shotgun (WGS) entry which is preliminary data.</text>
</comment>
<proteinExistence type="predicted"/>
<feature type="compositionally biased region" description="Low complexity" evidence="1">
    <location>
        <begin position="96"/>
        <end position="110"/>
    </location>
</feature>
<feature type="region of interest" description="Disordered" evidence="1">
    <location>
        <begin position="544"/>
        <end position="618"/>
    </location>
</feature>
<evidence type="ECO:0000256" key="1">
    <source>
        <dbReference type="SAM" id="MobiDB-lite"/>
    </source>
</evidence>
<evidence type="ECO:0000313" key="3">
    <source>
        <dbReference type="Proteomes" id="UP001465976"/>
    </source>
</evidence>
<accession>A0ABR3FKF7</accession>
<feature type="region of interest" description="Disordered" evidence="1">
    <location>
        <begin position="224"/>
        <end position="311"/>
    </location>
</feature>
<feature type="compositionally biased region" description="Acidic residues" evidence="1">
    <location>
        <begin position="817"/>
        <end position="833"/>
    </location>
</feature>